<dbReference type="EC" id="3.1.3.48" evidence="2"/>
<evidence type="ECO:0000256" key="6">
    <source>
        <dbReference type="ARBA" id="ARBA00022912"/>
    </source>
</evidence>
<gene>
    <name evidence="11" type="ORF">L3Y34_007374</name>
</gene>
<feature type="region of interest" description="Disordered" evidence="9">
    <location>
        <begin position="456"/>
        <end position="563"/>
    </location>
</feature>
<feature type="compositionally biased region" description="Basic and acidic residues" evidence="9">
    <location>
        <begin position="474"/>
        <end position="493"/>
    </location>
</feature>
<evidence type="ECO:0000256" key="5">
    <source>
        <dbReference type="ARBA" id="ARBA00022801"/>
    </source>
</evidence>
<keyword evidence="6" id="KW-0904">Protein phosphatase</keyword>
<comment type="catalytic activity">
    <reaction evidence="8">
        <text>O-phospho-L-tyrosyl-[protein] + H2O = L-tyrosyl-[protein] + phosphate</text>
        <dbReference type="Rhea" id="RHEA:10684"/>
        <dbReference type="Rhea" id="RHEA-COMP:10136"/>
        <dbReference type="Rhea" id="RHEA-COMP:20101"/>
        <dbReference type="ChEBI" id="CHEBI:15377"/>
        <dbReference type="ChEBI" id="CHEBI:43474"/>
        <dbReference type="ChEBI" id="CHEBI:46858"/>
        <dbReference type="ChEBI" id="CHEBI:61978"/>
        <dbReference type="EC" id="3.1.3.48"/>
    </reaction>
</comment>
<feature type="compositionally biased region" description="Basic residues" evidence="9">
    <location>
        <begin position="456"/>
        <end position="472"/>
    </location>
</feature>
<evidence type="ECO:0000256" key="8">
    <source>
        <dbReference type="ARBA" id="ARBA00051722"/>
    </source>
</evidence>
<dbReference type="EMBL" id="CP090895">
    <property type="protein sequence ID" value="ULT88119.1"/>
    <property type="molecule type" value="Genomic_DNA"/>
</dbReference>
<evidence type="ECO:0000256" key="9">
    <source>
        <dbReference type="SAM" id="MobiDB-lite"/>
    </source>
</evidence>
<dbReference type="SMART" id="SM00450">
    <property type="entry name" value="RHOD"/>
    <property type="match status" value="1"/>
</dbReference>
<dbReference type="PANTHER" id="PTHR10828">
    <property type="entry name" value="M-PHASE INDUCER PHOSPHATASE DUAL SPECIFICITY PHOSPHATASE CDC25"/>
    <property type="match status" value="1"/>
</dbReference>
<protein>
    <recommendedName>
        <fullName evidence="2">protein-tyrosine-phosphatase</fullName>
        <ecNumber evidence="2">3.1.3.48</ecNumber>
    </recommendedName>
</protein>
<dbReference type="GO" id="GO:0051301">
    <property type="term" value="P:cell division"/>
    <property type="evidence" value="ECO:0007669"/>
    <property type="project" value="UniProtKB-KW"/>
</dbReference>
<dbReference type="Proteomes" id="UP000827892">
    <property type="component" value="Chromosome V"/>
</dbReference>
<sequence>MNRPLSLLNHVASAPSGIDAMMCDDDSTSRDSGFSEPMDENTPVCFKSLSEGLFLQEHIHVGEVAEESTIRSPSRQQKKCQKVLKSSSSRRLFPLTSSEALAIRNTNLPEQPSRKRSIIMSDDEKRQNHKKSVSAFAYVQKCQEIKSKESSYAESEEGTDEADVNRMEGDYVENAKTSSMLDDILGCIRHQQLQPVYSSLPSLPSASASADAYVQKCQEIKSKESSYAESSPSASSEASSSEACSSASGSASRSFALPKVKAKRKLKTSQTTPNVENVEEEEEVDNAHPTVKYHLETLNEKCFTSYRLIGRKTLIGLINNMTDEEFNKKYILIDCRYPFEYEAGHIKHAINCYDTEEVGKHFYQGEGKKEAFHERVPIFYCEFSQKRGPKMASALRALDRAQNDYPKCHFAELYVLYQGYRKFHQFVEAEGISDLCHPNNYVEMNDNRFSTELKKYTQHKKKKNLPTRRVSSRKLSEDQKDGEKATTSKERDGSVAGTSDDAEARSLNANNRTPQVPRTSYSRRNLFTIAQESPTNFDRQKLPSRNDGLKTPSPAKPSSFPLL</sequence>
<evidence type="ECO:0000256" key="4">
    <source>
        <dbReference type="ARBA" id="ARBA00022776"/>
    </source>
</evidence>
<feature type="compositionally biased region" description="Polar residues" evidence="9">
    <location>
        <begin position="507"/>
        <end position="537"/>
    </location>
</feature>
<accession>A0AAE9A2B1</accession>
<evidence type="ECO:0000256" key="7">
    <source>
        <dbReference type="ARBA" id="ARBA00023306"/>
    </source>
</evidence>
<evidence type="ECO:0000256" key="2">
    <source>
        <dbReference type="ARBA" id="ARBA00013064"/>
    </source>
</evidence>
<feature type="region of interest" description="Disordered" evidence="9">
    <location>
        <begin position="224"/>
        <end position="249"/>
    </location>
</feature>
<dbReference type="InterPro" id="IPR000751">
    <property type="entry name" value="MPI_Phosphatase"/>
</dbReference>
<feature type="domain" description="Rhodanese" evidence="10">
    <location>
        <begin position="326"/>
        <end position="432"/>
    </location>
</feature>
<evidence type="ECO:0000313" key="11">
    <source>
        <dbReference type="EMBL" id="ULT88119.1"/>
    </source>
</evidence>
<dbReference type="Pfam" id="PF00581">
    <property type="entry name" value="Rhodanese"/>
    <property type="match status" value="1"/>
</dbReference>
<dbReference type="PRINTS" id="PR00716">
    <property type="entry name" value="MPIPHPHTASE"/>
</dbReference>
<dbReference type="PANTHER" id="PTHR10828:SF76">
    <property type="entry name" value="M-PHASE INDUCER PHOSPHATASE"/>
    <property type="match status" value="1"/>
</dbReference>
<evidence type="ECO:0000259" key="10">
    <source>
        <dbReference type="PROSITE" id="PS50206"/>
    </source>
</evidence>
<dbReference type="InterPro" id="IPR036873">
    <property type="entry name" value="Rhodanese-like_dom_sf"/>
</dbReference>
<name>A0AAE9A2B1_CAEBR</name>
<dbReference type="AlphaFoldDB" id="A0AAE9A2B1"/>
<keyword evidence="4" id="KW-0498">Mitosis</keyword>
<keyword evidence="5" id="KW-0378">Hydrolase</keyword>
<dbReference type="Gene3D" id="3.40.250.10">
    <property type="entry name" value="Rhodanese-like domain"/>
    <property type="match status" value="1"/>
</dbReference>
<dbReference type="PROSITE" id="PS50206">
    <property type="entry name" value="RHODANESE_3"/>
    <property type="match status" value="1"/>
</dbReference>
<organism evidence="11 12">
    <name type="scientific">Caenorhabditis briggsae</name>
    <dbReference type="NCBI Taxonomy" id="6238"/>
    <lineage>
        <taxon>Eukaryota</taxon>
        <taxon>Metazoa</taxon>
        <taxon>Ecdysozoa</taxon>
        <taxon>Nematoda</taxon>
        <taxon>Chromadorea</taxon>
        <taxon>Rhabditida</taxon>
        <taxon>Rhabditina</taxon>
        <taxon>Rhabditomorpha</taxon>
        <taxon>Rhabditoidea</taxon>
        <taxon>Rhabditidae</taxon>
        <taxon>Peloderinae</taxon>
        <taxon>Caenorhabditis</taxon>
    </lineage>
</organism>
<feature type="compositionally biased region" description="Low complexity" evidence="9">
    <location>
        <begin position="227"/>
        <end position="249"/>
    </location>
</feature>
<reference evidence="11 12" key="1">
    <citation type="submission" date="2022-02" db="EMBL/GenBank/DDBJ databases">
        <title>Chromosome-level reference genomes for two strains of Caenorhabditis briggsae: an improved platform for comparative genomics.</title>
        <authorList>
            <person name="Stevens L."/>
            <person name="Andersen E.C."/>
        </authorList>
    </citation>
    <scope>NUCLEOTIDE SEQUENCE [LARGE SCALE GENOMIC DNA]</scope>
    <source>
        <strain evidence="11">QX1410_ONT</strain>
        <tissue evidence="11">Whole-organism</tissue>
    </source>
</reference>
<dbReference type="InterPro" id="IPR001763">
    <property type="entry name" value="Rhodanese-like_dom"/>
</dbReference>
<evidence type="ECO:0000256" key="3">
    <source>
        <dbReference type="ARBA" id="ARBA00022618"/>
    </source>
</evidence>
<dbReference type="FunFam" id="3.40.250.10:FF:000021">
    <property type="entry name" value="M-phase inducer phosphatase cdc-25.2"/>
    <property type="match status" value="1"/>
</dbReference>
<keyword evidence="7" id="KW-0131">Cell cycle</keyword>
<dbReference type="GO" id="GO:0004725">
    <property type="term" value="F:protein tyrosine phosphatase activity"/>
    <property type="evidence" value="ECO:0007669"/>
    <property type="project" value="UniProtKB-EC"/>
</dbReference>
<dbReference type="SUPFAM" id="SSF52821">
    <property type="entry name" value="Rhodanese/Cell cycle control phosphatase"/>
    <property type="match status" value="1"/>
</dbReference>
<proteinExistence type="inferred from homology"/>
<dbReference type="GO" id="GO:1902751">
    <property type="term" value="P:positive regulation of cell cycle G2/M phase transition"/>
    <property type="evidence" value="ECO:0007669"/>
    <property type="project" value="InterPro"/>
</dbReference>
<keyword evidence="3" id="KW-0132">Cell division</keyword>
<evidence type="ECO:0000313" key="12">
    <source>
        <dbReference type="Proteomes" id="UP000827892"/>
    </source>
</evidence>
<comment type="similarity">
    <text evidence="1">Belongs to the MPI phosphatase family.</text>
</comment>
<evidence type="ECO:0000256" key="1">
    <source>
        <dbReference type="ARBA" id="ARBA00011065"/>
    </source>
</evidence>